<dbReference type="EC" id="6.3.5.-" evidence="1"/>
<organism evidence="2 3">
    <name type="scientific">Mucilaginibacter jinjuensis</name>
    <dbReference type="NCBI Taxonomy" id="1176721"/>
    <lineage>
        <taxon>Bacteria</taxon>
        <taxon>Pseudomonadati</taxon>
        <taxon>Bacteroidota</taxon>
        <taxon>Sphingobacteriia</taxon>
        <taxon>Sphingobacteriales</taxon>
        <taxon>Sphingobacteriaceae</taxon>
        <taxon>Mucilaginibacter</taxon>
    </lineage>
</organism>
<dbReference type="Pfam" id="PF02686">
    <property type="entry name" value="GatC"/>
    <property type="match status" value="1"/>
</dbReference>
<evidence type="ECO:0000313" key="2">
    <source>
        <dbReference type="EMBL" id="WCT10942.1"/>
    </source>
</evidence>
<comment type="similarity">
    <text evidence="1">Belongs to the GatC family.</text>
</comment>
<dbReference type="InterPro" id="IPR036113">
    <property type="entry name" value="Asp/Glu-ADT_sf_sub_c"/>
</dbReference>
<dbReference type="Gene3D" id="1.10.20.60">
    <property type="entry name" value="Glu-tRNAGln amidotransferase C subunit, N-terminal domain"/>
    <property type="match status" value="1"/>
</dbReference>
<comment type="catalytic activity">
    <reaction evidence="1">
        <text>L-glutamyl-tRNA(Gln) + L-glutamine + ATP + H2O = L-glutaminyl-tRNA(Gln) + L-glutamate + ADP + phosphate + H(+)</text>
        <dbReference type="Rhea" id="RHEA:17521"/>
        <dbReference type="Rhea" id="RHEA-COMP:9681"/>
        <dbReference type="Rhea" id="RHEA-COMP:9684"/>
        <dbReference type="ChEBI" id="CHEBI:15377"/>
        <dbReference type="ChEBI" id="CHEBI:15378"/>
        <dbReference type="ChEBI" id="CHEBI:29985"/>
        <dbReference type="ChEBI" id="CHEBI:30616"/>
        <dbReference type="ChEBI" id="CHEBI:43474"/>
        <dbReference type="ChEBI" id="CHEBI:58359"/>
        <dbReference type="ChEBI" id="CHEBI:78520"/>
        <dbReference type="ChEBI" id="CHEBI:78521"/>
        <dbReference type="ChEBI" id="CHEBI:456216"/>
    </reaction>
</comment>
<dbReference type="HAMAP" id="MF_00122">
    <property type="entry name" value="GatC"/>
    <property type="match status" value="1"/>
</dbReference>
<dbReference type="InterPro" id="IPR003837">
    <property type="entry name" value="GatC"/>
</dbReference>
<dbReference type="EMBL" id="CP117167">
    <property type="protein sequence ID" value="WCT10942.1"/>
    <property type="molecule type" value="Genomic_DNA"/>
</dbReference>
<sequence>MKITEDTVDKIAHLARLEVSADEKEQLMADMSRILTFMDKLNEVDTSSVEPLVYMTGEVNVFRKDEVKELITHDEALQNAPERDENYFLVPKVIETRNHADGKADKSV</sequence>
<dbReference type="PANTHER" id="PTHR15004">
    <property type="entry name" value="GLUTAMYL-TRNA(GLN) AMIDOTRANSFERASE SUBUNIT C, MITOCHONDRIAL"/>
    <property type="match status" value="1"/>
</dbReference>
<keyword evidence="1" id="KW-0436">Ligase</keyword>
<keyword evidence="1" id="KW-0547">Nucleotide-binding</keyword>
<dbReference type="NCBIfam" id="TIGR00135">
    <property type="entry name" value="gatC"/>
    <property type="match status" value="1"/>
</dbReference>
<proteinExistence type="inferred from homology"/>
<evidence type="ECO:0000313" key="3">
    <source>
        <dbReference type="Proteomes" id="UP001216139"/>
    </source>
</evidence>
<keyword evidence="1" id="KW-0648">Protein biosynthesis</keyword>
<gene>
    <name evidence="1 2" type="primary">gatC</name>
    <name evidence="2" type="ORF">PQO05_19585</name>
</gene>
<dbReference type="Proteomes" id="UP001216139">
    <property type="component" value="Chromosome"/>
</dbReference>
<keyword evidence="1" id="KW-0067">ATP-binding</keyword>
<dbReference type="SUPFAM" id="SSF141000">
    <property type="entry name" value="Glu-tRNAGln amidotransferase C subunit"/>
    <property type="match status" value="1"/>
</dbReference>
<name>A0ABY7T6T0_9SPHI</name>
<comment type="function">
    <text evidence="1">Allows the formation of correctly charged Asn-tRNA(Asn) or Gln-tRNA(Gln) through the transamidation of misacylated Asp-tRNA(Asn) or Glu-tRNA(Gln) in organisms which lack either or both of asparaginyl-tRNA or glutaminyl-tRNA synthetases. The reaction takes place in the presence of glutamine and ATP through an activated phospho-Asp-tRNA(Asn) or phospho-Glu-tRNA(Gln).</text>
</comment>
<protein>
    <recommendedName>
        <fullName evidence="1">Aspartyl/glutamyl-tRNA(Asn/Gln) amidotransferase subunit C</fullName>
        <shortName evidence="1">Asp/Glu-ADT subunit C</shortName>
        <ecNumber evidence="1">6.3.5.-</ecNumber>
    </recommendedName>
</protein>
<dbReference type="PANTHER" id="PTHR15004:SF0">
    <property type="entry name" value="GLUTAMYL-TRNA(GLN) AMIDOTRANSFERASE SUBUNIT C, MITOCHONDRIAL"/>
    <property type="match status" value="1"/>
</dbReference>
<dbReference type="RefSeq" id="WP_273629130.1">
    <property type="nucleotide sequence ID" value="NZ_CP117167.1"/>
</dbReference>
<evidence type="ECO:0000256" key="1">
    <source>
        <dbReference type="HAMAP-Rule" id="MF_00122"/>
    </source>
</evidence>
<accession>A0ABY7T6T0</accession>
<keyword evidence="3" id="KW-1185">Reference proteome</keyword>
<reference evidence="2 3" key="1">
    <citation type="submission" date="2023-02" db="EMBL/GenBank/DDBJ databases">
        <title>Genome sequence of Mucilaginibacter jinjuensis strain KACC 16571.</title>
        <authorList>
            <person name="Kim S."/>
            <person name="Heo J."/>
            <person name="Kwon S.-W."/>
        </authorList>
    </citation>
    <scope>NUCLEOTIDE SEQUENCE [LARGE SCALE GENOMIC DNA]</scope>
    <source>
        <strain evidence="2 3">KACC 16571</strain>
    </source>
</reference>
<comment type="catalytic activity">
    <reaction evidence="1">
        <text>L-aspartyl-tRNA(Asn) + L-glutamine + ATP + H2O = L-asparaginyl-tRNA(Asn) + L-glutamate + ADP + phosphate + 2 H(+)</text>
        <dbReference type="Rhea" id="RHEA:14513"/>
        <dbReference type="Rhea" id="RHEA-COMP:9674"/>
        <dbReference type="Rhea" id="RHEA-COMP:9677"/>
        <dbReference type="ChEBI" id="CHEBI:15377"/>
        <dbReference type="ChEBI" id="CHEBI:15378"/>
        <dbReference type="ChEBI" id="CHEBI:29985"/>
        <dbReference type="ChEBI" id="CHEBI:30616"/>
        <dbReference type="ChEBI" id="CHEBI:43474"/>
        <dbReference type="ChEBI" id="CHEBI:58359"/>
        <dbReference type="ChEBI" id="CHEBI:78515"/>
        <dbReference type="ChEBI" id="CHEBI:78516"/>
        <dbReference type="ChEBI" id="CHEBI:456216"/>
    </reaction>
</comment>
<comment type="subunit">
    <text evidence="1">Heterotrimer of A, B and C subunits.</text>
</comment>